<reference evidence="6 7" key="1">
    <citation type="journal article" date="2016" name="Nat. Commun.">
        <title>Thousands of microbial genomes shed light on interconnected biogeochemical processes in an aquifer system.</title>
        <authorList>
            <person name="Anantharaman K."/>
            <person name="Brown C.T."/>
            <person name="Hug L.A."/>
            <person name="Sharon I."/>
            <person name="Castelle C.J."/>
            <person name="Probst A.J."/>
            <person name="Thomas B.C."/>
            <person name="Singh A."/>
            <person name="Wilkins M.J."/>
            <person name="Karaoz U."/>
            <person name="Brodie E.L."/>
            <person name="Williams K.H."/>
            <person name="Hubbard S.S."/>
            <person name="Banfield J.F."/>
        </authorList>
    </citation>
    <scope>NUCLEOTIDE SEQUENCE [LARGE SCALE GENOMIC DNA]</scope>
</reference>
<dbReference type="SUPFAM" id="SSF141091">
    <property type="entry name" value="L21p-like"/>
    <property type="match status" value="1"/>
</dbReference>
<accession>A0A1G1VSY2</accession>
<dbReference type="InterPro" id="IPR036164">
    <property type="entry name" value="bL21-like_sf"/>
</dbReference>
<evidence type="ECO:0000313" key="7">
    <source>
        <dbReference type="Proteomes" id="UP000179233"/>
    </source>
</evidence>
<keyword evidence="4 5" id="KW-0699">rRNA-binding</keyword>
<dbReference type="HAMAP" id="MF_01363">
    <property type="entry name" value="Ribosomal_bL21"/>
    <property type="match status" value="1"/>
</dbReference>
<sequence length="113" mass="12848">MKYAIVVTGGKQYKVEEDQEILIDRIEGKEGDKVTFDEVLLLVDGETRQIGQPTLGKTSVAGRITRQTKGKKIRVAVYKAKSRYRKVRGHRQQLTLVKIEAFADKTRKRSTKA</sequence>
<gene>
    <name evidence="4" type="primary">rplU</name>
    <name evidence="6" type="ORF">A2786_02960</name>
</gene>
<dbReference type="GO" id="GO:0019843">
    <property type="term" value="F:rRNA binding"/>
    <property type="evidence" value="ECO:0007669"/>
    <property type="project" value="UniProtKB-UniRule"/>
</dbReference>
<evidence type="ECO:0000256" key="2">
    <source>
        <dbReference type="ARBA" id="ARBA00022980"/>
    </source>
</evidence>
<dbReference type="GO" id="GO:0006412">
    <property type="term" value="P:translation"/>
    <property type="evidence" value="ECO:0007669"/>
    <property type="project" value="UniProtKB-UniRule"/>
</dbReference>
<comment type="subunit">
    <text evidence="4">Part of the 50S ribosomal subunit. Contacts protein L20.</text>
</comment>
<dbReference type="GO" id="GO:0005737">
    <property type="term" value="C:cytoplasm"/>
    <property type="evidence" value="ECO:0007669"/>
    <property type="project" value="UniProtKB-ARBA"/>
</dbReference>
<evidence type="ECO:0000313" key="6">
    <source>
        <dbReference type="EMBL" id="OGY18434.1"/>
    </source>
</evidence>
<evidence type="ECO:0000256" key="1">
    <source>
        <dbReference type="ARBA" id="ARBA00008563"/>
    </source>
</evidence>
<dbReference type="GO" id="GO:0005840">
    <property type="term" value="C:ribosome"/>
    <property type="evidence" value="ECO:0007669"/>
    <property type="project" value="UniProtKB-KW"/>
</dbReference>
<keyword evidence="2 4" id="KW-0689">Ribosomal protein</keyword>
<organism evidence="6 7">
    <name type="scientific">Candidatus Chisholmbacteria bacterium RIFCSPHIGHO2_01_FULL_52_32</name>
    <dbReference type="NCBI Taxonomy" id="1797591"/>
    <lineage>
        <taxon>Bacteria</taxon>
        <taxon>Candidatus Chisholmiibacteriota</taxon>
    </lineage>
</organism>
<comment type="similarity">
    <text evidence="1 4 5">Belongs to the bacterial ribosomal protein bL21 family.</text>
</comment>
<keyword evidence="3 4" id="KW-0687">Ribonucleoprotein</keyword>
<comment type="caution">
    <text evidence="6">The sequence shown here is derived from an EMBL/GenBank/DDBJ whole genome shotgun (WGS) entry which is preliminary data.</text>
</comment>
<evidence type="ECO:0000256" key="3">
    <source>
        <dbReference type="ARBA" id="ARBA00023274"/>
    </source>
</evidence>
<keyword evidence="4 5" id="KW-0694">RNA-binding</keyword>
<dbReference type="EMBL" id="MHCJ01000003">
    <property type="protein sequence ID" value="OGY18434.1"/>
    <property type="molecule type" value="Genomic_DNA"/>
</dbReference>
<dbReference type="AlphaFoldDB" id="A0A1G1VSY2"/>
<dbReference type="GO" id="GO:0003735">
    <property type="term" value="F:structural constituent of ribosome"/>
    <property type="evidence" value="ECO:0007669"/>
    <property type="project" value="InterPro"/>
</dbReference>
<dbReference type="InterPro" id="IPR001787">
    <property type="entry name" value="Ribosomal_bL21"/>
</dbReference>
<proteinExistence type="inferred from homology"/>
<comment type="function">
    <text evidence="4 5">This protein binds to 23S rRNA in the presence of protein L20.</text>
</comment>
<dbReference type="GO" id="GO:1990904">
    <property type="term" value="C:ribonucleoprotein complex"/>
    <property type="evidence" value="ECO:0007669"/>
    <property type="project" value="UniProtKB-KW"/>
</dbReference>
<dbReference type="PANTHER" id="PTHR21349">
    <property type="entry name" value="50S RIBOSOMAL PROTEIN L21"/>
    <property type="match status" value="1"/>
</dbReference>
<evidence type="ECO:0000256" key="5">
    <source>
        <dbReference type="RuleBase" id="RU000562"/>
    </source>
</evidence>
<dbReference type="InterPro" id="IPR028909">
    <property type="entry name" value="bL21-like"/>
</dbReference>
<dbReference type="PANTHER" id="PTHR21349:SF0">
    <property type="entry name" value="LARGE RIBOSOMAL SUBUNIT PROTEIN BL21M"/>
    <property type="match status" value="1"/>
</dbReference>
<dbReference type="Proteomes" id="UP000179233">
    <property type="component" value="Unassembled WGS sequence"/>
</dbReference>
<name>A0A1G1VSY2_9BACT</name>
<evidence type="ECO:0000256" key="4">
    <source>
        <dbReference type="HAMAP-Rule" id="MF_01363"/>
    </source>
</evidence>
<dbReference type="Pfam" id="PF00829">
    <property type="entry name" value="Ribosomal_L21p"/>
    <property type="match status" value="1"/>
</dbReference>
<protein>
    <recommendedName>
        <fullName evidence="4">Large ribosomal subunit protein bL21</fullName>
    </recommendedName>
</protein>
<dbReference type="NCBIfam" id="TIGR00061">
    <property type="entry name" value="L21"/>
    <property type="match status" value="1"/>
</dbReference>